<feature type="domain" description="X8" evidence="9">
    <location>
        <begin position="215"/>
        <end position="300"/>
    </location>
</feature>
<evidence type="ECO:0000256" key="7">
    <source>
        <dbReference type="ARBA" id="ARBA00023180"/>
    </source>
</evidence>
<dbReference type="PANTHER" id="PTHR31044:SF55">
    <property type="entry name" value="CARBOHYDRATE-BINDING X8 DOMAIN SUPERFAMILY PROTEIN"/>
    <property type="match status" value="1"/>
</dbReference>
<dbReference type="PANTHER" id="PTHR31044">
    <property type="entry name" value="BETA-1,3 GLUCANASE"/>
    <property type="match status" value="1"/>
</dbReference>
<name>A0A803M1J9_CHEQI</name>
<dbReference type="Gene3D" id="1.20.58.1040">
    <property type="match status" value="2"/>
</dbReference>
<dbReference type="InterPro" id="IPR044788">
    <property type="entry name" value="X8_dom_prot"/>
</dbReference>
<keyword evidence="2" id="KW-1003">Cell membrane</keyword>
<keyword evidence="5" id="KW-0472">Membrane</keyword>
<dbReference type="GO" id="GO:0098552">
    <property type="term" value="C:side of membrane"/>
    <property type="evidence" value="ECO:0007669"/>
    <property type="project" value="UniProtKB-KW"/>
</dbReference>
<evidence type="ECO:0000313" key="11">
    <source>
        <dbReference type="Proteomes" id="UP000596660"/>
    </source>
</evidence>
<sequence>MLMLLQPVPKIMLLRQRNLLAVIVLISISLISVLRVEAQLEEWCIADEQASDAELQSALDWACGKGGADCSKIQKDQPCYLPNTVKDHASFAFNSYFQKYKNKGGTCYFKSAALITGVDPRGYSQCRNWCIADHEASDELIQKSLDWVCVNAKEACNRIQPGQPCYKPNDLRAVASAAFNDYWQIVKHAPGAKCDIFGAAILVDTDPILQVEAGVWCIANEHASDAELQSALDYACGAGADCTKIQEYQPCYFPNTVKDHASYAFNSYFQKNNYLPHSCDFGSAAVLTTLDPRGYSQCKNWCIANEVPDAVIQKSLDWVCVNAKEACNRIQPGQPCYKPNDLRAVASVAFNDYWQRVKHAPGAKCEIYGAAILVDIDPSMSLN</sequence>
<organism evidence="10 11">
    <name type="scientific">Chenopodium quinoa</name>
    <name type="common">Quinoa</name>
    <dbReference type="NCBI Taxonomy" id="63459"/>
    <lineage>
        <taxon>Eukaryota</taxon>
        <taxon>Viridiplantae</taxon>
        <taxon>Streptophyta</taxon>
        <taxon>Embryophyta</taxon>
        <taxon>Tracheophyta</taxon>
        <taxon>Spermatophyta</taxon>
        <taxon>Magnoliopsida</taxon>
        <taxon>eudicotyledons</taxon>
        <taxon>Gunneridae</taxon>
        <taxon>Pentapetalae</taxon>
        <taxon>Caryophyllales</taxon>
        <taxon>Chenopodiaceae</taxon>
        <taxon>Chenopodioideae</taxon>
        <taxon>Atripliceae</taxon>
        <taxon>Chenopodium</taxon>
    </lineage>
</organism>
<evidence type="ECO:0000256" key="3">
    <source>
        <dbReference type="ARBA" id="ARBA00022622"/>
    </source>
</evidence>
<dbReference type="GO" id="GO:0005886">
    <property type="term" value="C:plasma membrane"/>
    <property type="evidence" value="ECO:0007669"/>
    <property type="project" value="UniProtKB-SubCell"/>
</dbReference>
<reference evidence="10" key="2">
    <citation type="submission" date="2021-03" db="UniProtKB">
        <authorList>
            <consortium name="EnsemblPlants"/>
        </authorList>
    </citation>
    <scope>IDENTIFICATION</scope>
</reference>
<comment type="subcellular location">
    <subcellularLocation>
        <location evidence="1">Cell membrane</location>
        <topology evidence="1">Lipid-anchor</topology>
        <topology evidence="1">GPI-anchor</topology>
    </subcellularLocation>
</comment>
<evidence type="ECO:0000259" key="9">
    <source>
        <dbReference type="SMART" id="SM00768"/>
    </source>
</evidence>
<evidence type="ECO:0000256" key="1">
    <source>
        <dbReference type="ARBA" id="ARBA00004609"/>
    </source>
</evidence>
<keyword evidence="7" id="KW-0325">Glycoprotein</keyword>
<dbReference type="EnsemblPlants" id="AUR62021831-RA">
    <property type="protein sequence ID" value="AUR62021831-RA:cds"/>
    <property type="gene ID" value="AUR62021831"/>
</dbReference>
<feature type="domain" description="X8" evidence="9">
    <location>
        <begin position="129"/>
        <end position="208"/>
    </location>
</feature>
<feature type="domain" description="X8" evidence="9">
    <location>
        <begin position="42"/>
        <end position="128"/>
    </location>
</feature>
<evidence type="ECO:0000256" key="6">
    <source>
        <dbReference type="ARBA" id="ARBA00023157"/>
    </source>
</evidence>
<dbReference type="FunFam" id="1.20.58.1040:FF:000001">
    <property type="entry name" value="Glucan endo-1,3-beta-glucosidase 4"/>
    <property type="match status" value="2"/>
</dbReference>
<keyword evidence="4" id="KW-0732">Signal</keyword>
<dbReference type="Gramene" id="AUR62021831-RA">
    <property type="protein sequence ID" value="AUR62021831-RA:cds"/>
    <property type="gene ID" value="AUR62021831"/>
</dbReference>
<feature type="domain" description="X8" evidence="9">
    <location>
        <begin position="301"/>
        <end position="382"/>
    </location>
</feature>
<accession>A0A803M1J9</accession>
<dbReference type="AlphaFoldDB" id="A0A803M1J9"/>
<evidence type="ECO:0000256" key="5">
    <source>
        <dbReference type="ARBA" id="ARBA00023136"/>
    </source>
</evidence>
<dbReference type="GO" id="GO:0009506">
    <property type="term" value="C:plasmodesma"/>
    <property type="evidence" value="ECO:0007669"/>
    <property type="project" value="UniProtKB-ARBA"/>
</dbReference>
<protein>
    <recommendedName>
        <fullName evidence="9">X8 domain-containing protein</fullName>
    </recommendedName>
</protein>
<proteinExistence type="predicted"/>
<reference evidence="10" key="1">
    <citation type="journal article" date="2017" name="Nature">
        <title>The genome of Chenopodium quinoa.</title>
        <authorList>
            <person name="Jarvis D.E."/>
            <person name="Ho Y.S."/>
            <person name="Lightfoot D.J."/>
            <person name="Schmoeckel S.M."/>
            <person name="Li B."/>
            <person name="Borm T.J.A."/>
            <person name="Ohyanagi H."/>
            <person name="Mineta K."/>
            <person name="Michell C.T."/>
            <person name="Saber N."/>
            <person name="Kharbatia N.M."/>
            <person name="Rupper R.R."/>
            <person name="Sharp A.R."/>
            <person name="Dally N."/>
            <person name="Boughton B.A."/>
            <person name="Woo Y.H."/>
            <person name="Gao G."/>
            <person name="Schijlen E.G.W.M."/>
            <person name="Guo X."/>
            <person name="Momin A.A."/>
            <person name="Negrao S."/>
            <person name="Al-Babili S."/>
            <person name="Gehring C."/>
            <person name="Roessner U."/>
            <person name="Jung C."/>
            <person name="Murphy K."/>
            <person name="Arold S.T."/>
            <person name="Gojobori T."/>
            <person name="van der Linden C.G."/>
            <person name="van Loo E.N."/>
            <person name="Jellen E.N."/>
            <person name="Maughan P.J."/>
            <person name="Tester M."/>
        </authorList>
    </citation>
    <scope>NUCLEOTIDE SEQUENCE [LARGE SCALE GENOMIC DNA]</scope>
    <source>
        <strain evidence="10">cv. PI 614886</strain>
    </source>
</reference>
<dbReference type="SMART" id="SM00768">
    <property type="entry name" value="X8"/>
    <property type="match status" value="4"/>
</dbReference>
<keyword evidence="3" id="KW-0336">GPI-anchor</keyword>
<keyword evidence="6" id="KW-1015">Disulfide bond</keyword>
<keyword evidence="11" id="KW-1185">Reference proteome</keyword>
<dbReference type="Proteomes" id="UP000596660">
    <property type="component" value="Unplaced"/>
</dbReference>
<keyword evidence="8" id="KW-0449">Lipoprotein</keyword>
<evidence type="ECO:0000256" key="2">
    <source>
        <dbReference type="ARBA" id="ARBA00022475"/>
    </source>
</evidence>
<dbReference type="InterPro" id="IPR012946">
    <property type="entry name" value="X8"/>
</dbReference>
<dbReference type="Pfam" id="PF07983">
    <property type="entry name" value="X8"/>
    <property type="match status" value="4"/>
</dbReference>
<evidence type="ECO:0000313" key="10">
    <source>
        <dbReference type="EnsemblPlants" id="AUR62021831-RA:cds"/>
    </source>
</evidence>
<evidence type="ECO:0000256" key="4">
    <source>
        <dbReference type="ARBA" id="ARBA00022729"/>
    </source>
</evidence>
<dbReference type="OMA" id="CIANEHA"/>
<evidence type="ECO:0000256" key="8">
    <source>
        <dbReference type="ARBA" id="ARBA00023288"/>
    </source>
</evidence>